<name>A0A3D8SQE9_9HELO</name>
<proteinExistence type="inferred from homology"/>
<evidence type="ECO:0000313" key="8">
    <source>
        <dbReference type="Proteomes" id="UP000256645"/>
    </source>
</evidence>
<evidence type="ECO:0000256" key="2">
    <source>
        <dbReference type="ARBA" id="ARBA00022630"/>
    </source>
</evidence>
<feature type="domain" description="FAD-binding" evidence="6">
    <location>
        <begin position="49"/>
        <end position="404"/>
    </location>
</feature>
<protein>
    <submittedName>
        <fullName evidence="7">FAD binding-containing protein</fullName>
    </submittedName>
</protein>
<dbReference type="STRING" id="1849047.A0A3D8SQE9"/>
<evidence type="ECO:0000256" key="4">
    <source>
        <dbReference type="ARBA" id="ARBA00023002"/>
    </source>
</evidence>
<dbReference type="Pfam" id="PF06314">
    <property type="entry name" value="ADC"/>
    <property type="match status" value="1"/>
</dbReference>
<reference evidence="7 8" key="1">
    <citation type="journal article" date="2018" name="IMA Fungus">
        <title>IMA Genome-F 9: Draft genome sequence of Annulohypoxylon stygium, Aspergillus mulundensis, Berkeleyomyces basicola (syn. Thielaviopsis basicola), Ceratocystis smalleyi, two Cercospora beticola strains, Coleophoma cylindrospora, Fusarium fracticaudum, Phialophora cf. hyalina, and Morchella septimelata.</title>
        <authorList>
            <person name="Wingfield B.D."/>
            <person name="Bills G.F."/>
            <person name="Dong Y."/>
            <person name="Huang W."/>
            <person name="Nel W.J."/>
            <person name="Swalarsk-Parry B.S."/>
            <person name="Vaghefi N."/>
            <person name="Wilken P.M."/>
            <person name="An Z."/>
            <person name="de Beer Z.W."/>
            <person name="De Vos L."/>
            <person name="Chen L."/>
            <person name="Duong T.A."/>
            <person name="Gao Y."/>
            <person name="Hammerbacher A."/>
            <person name="Kikkert J.R."/>
            <person name="Li Y."/>
            <person name="Li H."/>
            <person name="Li K."/>
            <person name="Li Q."/>
            <person name="Liu X."/>
            <person name="Ma X."/>
            <person name="Naidoo K."/>
            <person name="Pethybridge S.J."/>
            <person name="Sun J."/>
            <person name="Steenkamp E.T."/>
            <person name="van der Nest M.A."/>
            <person name="van Wyk S."/>
            <person name="Wingfield M.J."/>
            <person name="Xiong C."/>
            <person name="Yue Q."/>
            <person name="Zhang X."/>
        </authorList>
    </citation>
    <scope>NUCLEOTIDE SEQUENCE [LARGE SCALE GENOMIC DNA]</scope>
    <source>
        <strain evidence="7 8">BP6252</strain>
    </source>
</reference>
<comment type="similarity">
    <text evidence="1">Belongs to the paxM FAD-dependent monooxygenase family.</text>
</comment>
<accession>A0A3D8SQE9</accession>
<organism evidence="7 8">
    <name type="scientific">Coleophoma cylindrospora</name>
    <dbReference type="NCBI Taxonomy" id="1849047"/>
    <lineage>
        <taxon>Eukaryota</taxon>
        <taxon>Fungi</taxon>
        <taxon>Dikarya</taxon>
        <taxon>Ascomycota</taxon>
        <taxon>Pezizomycotina</taxon>
        <taxon>Leotiomycetes</taxon>
        <taxon>Helotiales</taxon>
        <taxon>Dermateaceae</taxon>
        <taxon>Coleophoma</taxon>
    </lineage>
</organism>
<sequence>MKQPLEQILNQAKGILPGTNGLNGTDAASKYANSASGGNGTVQPASGFKVLVVGAGIGGLTAAIALRQQGHEVLIFEQSKFNNELGAAIHLAPNSNGVLRRLGIFAEDFGANPMQALTEYTPEGECTKHIDLDGPNKMWQHPWLLAHRVHLHDALKKAATRPEGQGKPAELHTSNRVIDVDPEAATITLENGETIQGDFVIGSDGVRSVTRKKVAGRDVNLFSSGKSAFRFMITRQSALDDPITAKFAQSPGELIIWFGTDRRIVMYPTTNNTQLNFVCIHPDSESGAGGADTWSQKTSLEEMTKVYEGFDPAMIALISKADKDSLKAWKLMDMETLPTWVRGKLALLGDAAHPFTPHQGQGGGQAIEDAISMAVVFSGDAKKEEINERLNLYEKIRKERAETIQEYSRIAGSDIKAVGQNNMQTYTVYNFGHDEYDNSMQQLRKWFWARNPSMYWRMPIAFGPMPGPRQSHTGVIRQAEQSTFTTASIKFKTSRTVLQNLFPHTNNSYRFKSPGTVAYASYSQTTLGKMEWLGGSGYKHIGLYIHGVEYVKKDGSIISGTYMPLLFESLTDPIVSGREELGMPKLYTSVDIHRRSKGYRINTGWEGAIWGNFVWEGLEESDMAAESGKISGEDDDGILVYRYIPKVGRAHKGEAEAEYPVFVPYAEDFPTPKPQRVYKASKASFKIDPLDVDALPTLHHIINRLAEIPCYEVVSAKVVEGVGVPDVGAAHRVE</sequence>
<dbReference type="PANTHER" id="PTHR13789">
    <property type="entry name" value="MONOOXYGENASE"/>
    <property type="match status" value="1"/>
</dbReference>
<evidence type="ECO:0000256" key="5">
    <source>
        <dbReference type="ARBA" id="ARBA00023033"/>
    </source>
</evidence>
<keyword evidence="4" id="KW-0560">Oxidoreductase</keyword>
<dbReference type="Proteomes" id="UP000256645">
    <property type="component" value="Unassembled WGS sequence"/>
</dbReference>
<evidence type="ECO:0000256" key="3">
    <source>
        <dbReference type="ARBA" id="ARBA00022827"/>
    </source>
</evidence>
<evidence type="ECO:0000259" key="6">
    <source>
        <dbReference type="Pfam" id="PF01494"/>
    </source>
</evidence>
<dbReference type="PRINTS" id="PR00420">
    <property type="entry name" value="RNGMNOXGNASE"/>
</dbReference>
<dbReference type="Pfam" id="PF01494">
    <property type="entry name" value="FAD_binding_3"/>
    <property type="match status" value="1"/>
</dbReference>
<dbReference type="EMBL" id="PDLM01000001">
    <property type="protein sequence ID" value="RDW88546.1"/>
    <property type="molecule type" value="Genomic_DNA"/>
</dbReference>
<dbReference type="GO" id="GO:0071949">
    <property type="term" value="F:FAD binding"/>
    <property type="evidence" value="ECO:0007669"/>
    <property type="project" value="InterPro"/>
</dbReference>
<keyword evidence="8" id="KW-1185">Reference proteome</keyword>
<dbReference type="AlphaFoldDB" id="A0A3D8SQE9"/>
<gene>
    <name evidence="7" type="ORF">BP6252_00578</name>
</gene>
<dbReference type="InterPro" id="IPR036188">
    <property type="entry name" value="FAD/NAD-bd_sf"/>
</dbReference>
<dbReference type="SUPFAM" id="SSF160104">
    <property type="entry name" value="Acetoacetate decarboxylase-like"/>
    <property type="match status" value="1"/>
</dbReference>
<dbReference type="Gene3D" id="2.40.400.10">
    <property type="entry name" value="Acetoacetate decarboxylase-like"/>
    <property type="match status" value="1"/>
</dbReference>
<keyword evidence="5" id="KW-0503">Monooxygenase</keyword>
<comment type="caution">
    <text evidence="7">The sequence shown here is derived from an EMBL/GenBank/DDBJ whole genome shotgun (WGS) entry which is preliminary data.</text>
</comment>
<dbReference type="InterPro" id="IPR023375">
    <property type="entry name" value="ADC_dom_sf"/>
</dbReference>
<dbReference type="OrthoDB" id="1047367at2759"/>
<keyword evidence="2" id="KW-0285">Flavoprotein</keyword>
<dbReference type="SUPFAM" id="SSF54373">
    <property type="entry name" value="FAD-linked reductases, C-terminal domain"/>
    <property type="match status" value="1"/>
</dbReference>
<dbReference type="Gene3D" id="3.50.50.60">
    <property type="entry name" value="FAD/NAD(P)-binding domain"/>
    <property type="match status" value="1"/>
</dbReference>
<dbReference type="SUPFAM" id="SSF51905">
    <property type="entry name" value="FAD/NAD(P)-binding domain"/>
    <property type="match status" value="1"/>
</dbReference>
<dbReference type="FunFam" id="2.40.400.10:FF:000001">
    <property type="entry name" value="FAD binding domain protein"/>
    <property type="match status" value="1"/>
</dbReference>
<dbReference type="GO" id="GO:0016829">
    <property type="term" value="F:lyase activity"/>
    <property type="evidence" value="ECO:0007669"/>
    <property type="project" value="InterPro"/>
</dbReference>
<evidence type="ECO:0000256" key="1">
    <source>
        <dbReference type="ARBA" id="ARBA00007992"/>
    </source>
</evidence>
<dbReference type="GO" id="GO:0004497">
    <property type="term" value="F:monooxygenase activity"/>
    <property type="evidence" value="ECO:0007669"/>
    <property type="project" value="UniProtKB-KW"/>
</dbReference>
<evidence type="ECO:0000313" key="7">
    <source>
        <dbReference type="EMBL" id="RDW88546.1"/>
    </source>
</evidence>
<dbReference type="PANTHER" id="PTHR13789:SF261">
    <property type="entry name" value="HYDROXYLASE, PUTATIVE (AFU_ORTHOLOGUE AFUA_7G00590)-RELATED"/>
    <property type="match status" value="1"/>
</dbReference>
<dbReference type="InterPro" id="IPR010451">
    <property type="entry name" value="Acetoacetate_decarboxylase"/>
</dbReference>
<dbReference type="InterPro" id="IPR050493">
    <property type="entry name" value="FAD-dep_Monooxygenase_BioMet"/>
</dbReference>
<keyword evidence="3" id="KW-0274">FAD</keyword>
<dbReference type="InterPro" id="IPR002938">
    <property type="entry name" value="FAD-bd"/>
</dbReference>